<dbReference type="InterPro" id="IPR013783">
    <property type="entry name" value="Ig-like_fold"/>
</dbReference>
<evidence type="ECO:0000313" key="4">
    <source>
        <dbReference type="EMBL" id="GGK27765.1"/>
    </source>
</evidence>
<dbReference type="InterPro" id="IPR000792">
    <property type="entry name" value="Tscrpt_reg_LuxR_C"/>
</dbReference>
<dbReference type="InterPro" id="IPR011123">
    <property type="entry name" value="Y_Y_Y"/>
</dbReference>
<reference evidence="4" key="2">
    <citation type="submission" date="2020-09" db="EMBL/GenBank/DDBJ databases">
        <authorList>
            <person name="Sun Q."/>
            <person name="Ohkuma M."/>
        </authorList>
    </citation>
    <scope>NUCLEOTIDE SEQUENCE</scope>
    <source>
        <strain evidence="4">JCM 12862</strain>
    </source>
</reference>
<dbReference type="SMART" id="SM00421">
    <property type="entry name" value="HTH_LUXR"/>
    <property type="match status" value="1"/>
</dbReference>
<dbReference type="Proteomes" id="UP000612329">
    <property type="component" value="Unassembled WGS sequence"/>
</dbReference>
<dbReference type="PANTHER" id="PTHR43547">
    <property type="entry name" value="TWO-COMPONENT HISTIDINE KINASE"/>
    <property type="match status" value="1"/>
</dbReference>
<dbReference type="InterPro" id="IPR011110">
    <property type="entry name" value="Reg_prop"/>
</dbReference>
<reference evidence="4" key="1">
    <citation type="journal article" date="2014" name="Int. J. Syst. Evol. Microbiol.">
        <title>Complete genome sequence of Corynebacterium casei LMG S-19264T (=DSM 44701T), isolated from a smear-ripened cheese.</title>
        <authorList>
            <consortium name="US DOE Joint Genome Institute (JGI-PGF)"/>
            <person name="Walter F."/>
            <person name="Albersmeier A."/>
            <person name="Kalinowski J."/>
            <person name="Ruckert C."/>
        </authorList>
    </citation>
    <scope>NUCLEOTIDE SEQUENCE</scope>
    <source>
        <strain evidence="4">JCM 12862</strain>
    </source>
</reference>
<sequence>MYRDLSISNTKNLFFIKFNTFKMKKTTILILYFFVCLFYINAQNLPPVQVYKPEDYNADNQNWQVSQSDNKYIYVANNKGLLEFDGSKWHLYESSNNSIIRSVKVIGDRIYTGCYMDFGYWSKDSFGKLIYTSLLPQLDNKIEEDEQIWHILRLDEWVVFQSSHKIYFYNTLKHKFKIIKSENTIFNIFNIKNIIYYYVRNEGVYKIKRGEPELVTNELVIKNNRIIEMFSINGDLLFLTQKSGFYKLEKNKVIKWNIPANDIFEQSEVYCSLRLQNDQFIIGTISNGVINLNPDGSFNYIINQKNGLSNNTALSLLEDKDNNLWIGSDNGINCVNISSPIQVYNDFDGVLGTVYTSIKFKNNLYIGTNQGLFFKKADTKNRFKFIEGTKGQVWSLFNYNDEDLLCGHHLGTFKIEYDKALPIDNITLGSWCFKPIPSNKNLLLKGNYNGIYVLEKKLGKWRVRNKIEGFNSSSRFFELDKSNHIWVSHENKGVIKLTIDDDFKQVTKIEIESSVEIGKNSSLVKYKENILYSYNKGIFKYDQTSKTFEYDSLLSPIINKDAYVSGKLIVDKKGVLWAFPKYNINYVLNDNLTNNPEIHSLAIPLNLRKVTLSFENISQINDDLYLLGTANGYLTIDLAKINDNKEFSIYLNSITFKDLDNIEKTYKKDQFIEFKYKKGIITFNYSTPNYDKYSEVKYQYKLEGFSNHWSDWSSSSRASFENLGFGNYVLKVKSKVGNKLCKNSISYSFKVDRPYYLSNVALILYSIVLIMIAFITHKAYKRHYSKKLKREQSENEKIIIKIKNQQLNDDIENKNRELTISKMSIIKKNELLNNIKKELKTYESPKNIRKVNKLIDDNLNNTKDWEFFVKAFNNTDKGFLDKVKKLHPNLTSNDIRFCVYLRLNLSSKEISDLLNITVKSVETKRYRLRKRMNLPHEVNLIDYILDL</sequence>
<dbReference type="InterPro" id="IPR016032">
    <property type="entry name" value="Sig_transdc_resp-reg_C-effctor"/>
</dbReference>
<keyword evidence="2" id="KW-0472">Membrane</keyword>
<keyword evidence="2" id="KW-0812">Transmembrane</keyword>
<dbReference type="Gene3D" id="2.130.10.10">
    <property type="entry name" value="YVTN repeat-like/Quinoprotein amine dehydrogenase"/>
    <property type="match status" value="2"/>
</dbReference>
<proteinExistence type="predicted"/>
<dbReference type="EMBL" id="BMNR01000005">
    <property type="protein sequence ID" value="GGK27765.1"/>
    <property type="molecule type" value="Genomic_DNA"/>
</dbReference>
<evidence type="ECO:0000259" key="3">
    <source>
        <dbReference type="SMART" id="SM00421"/>
    </source>
</evidence>
<organism evidence="4 5">
    <name type="scientific">Yeosuana aromativorans</name>
    <dbReference type="NCBI Taxonomy" id="288019"/>
    <lineage>
        <taxon>Bacteria</taxon>
        <taxon>Pseudomonadati</taxon>
        <taxon>Bacteroidota</taxon>
        <taxon>Flavobacteriia</taxon>
        <taxon>Flavobacteriales</taxon>
        <taxon>Flavobacteriaceae</taxon>
        <taxon>Yeosuana</taxon>
    </lineage>
</organism>
<dbReference type="GO" id="GO:0006355">
    <property type="term" value="P:regulation of DNA-templated transcription"/>
    <property type="evidence" value="ECO:0007669"/>
    <property type="project" value="InterPro"/>
</dbReference>
<comment type="caution">
    <text evidence="4">The sequence shown here is derived from an EMBL/GenBank/DDBJ whole genome shotgun (WGS) entry which is preliminary data.</text>
</comment>
<feature type="transmembrane region" description="Helical" evidence="2">
    <location>
        <begin position="755"/>
        <end position="780"/>
    </location>
</feature>
<evidence type="ECO:0000313" key="5">
    <source>
        <dbReference type="Proteomes" id="UP000612329"/>
    </source>
</evidence>
<keyword evidence="5" id="KW-1185">Reference proteome</keyword>
<dbReference type="Gene3D" id="2.60.40.10">
    <property type="entry name" value="Immunoglobulins"/>
    <property type="match status" value="1"/>
</dbReference>
<dbReference type="Gene3D" id="1.10.10.10">
    <property type="entry name" value="Winged helix-like DNA-binding domain superfamily/Winged helix DNA-binding domain"/>
    <property type="match status" value="1"/>
</dbReference>
<dbReference type="GO" id="GO:0003677">
    <property type="term" value="F:DNA binding"/>
    <property type="evidence" value="ECO:0007669"/>
    <property type="project" value="InterPro"/>
</dbReference>
<dbReference type="SUPFAM" id="SSF63829">
    <property type="entry name" value="Calcium-dependent phosphotriesterase"/>
    <property type="match status" value="1"/>
</dbReference>
<feature type="domain" description="HTH luxR-type" evidence="3">
    <location>
        <begin position="887"/>
        <end position="944"/>
    </location>
</feature>
<evidence type="ECO:0000256" key="2">
    <source>
        <dbReference type="SAM" id="Phobius"/>
    </source>
</evidence>
<keyword evidence="1" id="KW-0597">Phosphoprotein</keyword>
<evidence type="ECO:0000256" key="1">
    <source>
        <dbReference type="ARBA" id="ARBA00022553"/>
    </source>
</evidence>
<dbReference type="PANTHER" id="PTHR43547:SF2">
    <property type="entry name" value="HYBRID SIGNAL TRANSDUCTION HISTIDINE KINASE C"/>
    <property type="match status" value="1"/>
</dbReference>
<keyword evidence="2" id="KW-1133">Transmembrane helix</keyword>
<dbReference type="InterPro" id="IPR015943">
    <property type="entry name" value="WD40/YVTN_repeat-like_dom_sf"/>
</dbReference>
<dbReference type="Pfam" id="PF07494">
    <property type="entry name" value="Reg_prop"/>
    <property type="match status" value="1"/>
</dbReference>
<protein>
    <recommendedName>
        <fullName evidence="3">HTH luxR-type domain-containing protein</fullName>
    </recommendedName>
</protein>
<gene>
    <name evidence="4" type="ORF">GCM10007962_22530</name>
</gene>
<dbReference type="GO" id="GO:0000155">
    <property type="term" value="F:phosphorelay sensor kinase activity"/>
    <property type="evidence" value="ECO:0007669"/>
    <property type="project" value="TreeGrafter"/>
</dbReference>
<accession>A0A8J3BLF4</accession>
<dbReference type="InterPro" id="IPR036388">
    <property type="entry name" value="WH-like_DNA-bd_sf"/>
</dbReference>
<dbReference type="AlphaFoldDB" id="A0A8J3BLF4"/>
<name>A0A8J3BLF4_9FLAO</name>
<dbReference type="SUPFAM" id="SSF69304">
    <property type="entry name" value="Tricorn protease N-terminal domain"/>
    <property type="match status" value="1"/>
</dbReference>
<dbReference type="Pfam" id="PF07495">
    <property type="entry name" value="Y_Y_Y"/>
    <property type="match status" value="1"/>
</dbReference>
<dbReference type="SUPFAM" id="SSF46894">
    <property type="entry name" value="C-terminal effector domain of the bipartite response regulators"/>
    <property type="match status" value="1"/>
</dbReference>